<organism evidence="2 3">
    <name type="scientific">Polarella glacialis</name>
    <name type="common">Dinoflagellate</name>
    <dbReference type="NCBI Taxonomy" id="89957"/>
    <lineage>
        <taxon>Eukaryota</taxon>
        <taxon>Sar</taxon>
        <taxon>Alveolata</taxon>
        <taxon>Dinophyceae</taxon>
        <taxon>Suessiales</taxon>
        <taxon>Suessiaceae</taxon>
        <taxon>Polarella</taxon>
    </lineage>
</organism>
<evidence type="ECO:0000313" key="2">
    <source>
        <dbReference type="EMBL" id="CAE8597060.1"/>
    </source>
</evidence>
<dbReference type="Proteomes" id="UP000654075">
    <property type="component" value="Unassembled WGS sequence"/>
</dbReference>
<accession>A0A813E7I4</accession>
<dbReference type="AlphaFoldDB" id="A0A813E7I4"/>
<evidence type="ECO:0000313" key="3">
    <source>
        <dbReference type="Proteomes" id="UP000654075"/>
    </source>
</evidence>
<gene>
    <name evidence="2" type="ORF">PGLA1383_LOCUS15513</name>
</gene>
<comment type="caution">
    <text evidence="2">The sequence shown here is derived from an EMBL/GenBank/DDBJ whole genome shotgun (WGS) entry which is preliminary data.</text>
</comment>
<name>A0A813E7I4_POLGL</name>
<protein>
    <submittedName>
        <fullName evidence="2">Uncharacterized protein</fullName>
    </submittedName>
</protein>
<feature type="compositionally biased region" description="Low complexity" evidence="1">
    <location>
        <begin position="1"/>
        <end position="19"/>
    </location>
</feature>
<dbReference type="EMBL" id="CAJNNV010009137">
    <property type="protein sequence ID" value="CAE8597060.1"/>
    <property type="molecule type" value="Genomic_DNA"/>
</dbReference>
<feature type="region of interest" description="Disordered" evidence="1">
    <location>
        <begin position="1"/>
        <end position="28"/>
    </location>
</feature>
<feature type="region of interest" description="Disordered" evidence="1">
    <location>
        <begin position="54"/>
        <end position="93"/>
    </location>
</feature>
<sequence length="93" mass="9517">MWSSSEASSTQASAPAQAPGEPPSAAAKALPMGAWRSNQHAIQAVLTVDIMASSSGNAPKTGARGQQMRSLRVAPARGGETKAELDSQQARSL</sequence>
<proteinExistence type="predicted"/>
<evidence type="ECO:0000256" key="1">
    <source>
        <dbReference type="SAM" id="MobiDB-lite"/>
    </source>
</evidence>
<keyword evidence="3" id="KW-1185">Reference proteome</keyword>
<reference evidence="2" key="1">
    <citation type="submission" date="2021-02" db="EMBL/GenBank/DDBJ databases">
        <authorList>
            <person name="Dougan E. K."/>
            <person name="Rhodes N."/>
            <person name="Thang M."/>
            <person name="Chan C."/>
        </authorList>
    </citation>
    <scope>NUCLEOTIDE SEQUENCE</scope>
</reference>